<name>A0ABQ4Y9V0_9ASTR</name>
<dbReference type="InterPro" id="IPR038836">
    <property type="entry name" value="MED16"/>
</dbReference>
<dbReference type="PANTHER" id="PTHR35130:SF1">
    <property type="entry name" value="MEDIATOR OF RNA POLYMERASE II TRANSCRIPTION SUBUNIT 16"/>
    <property type="match status" value="1"/>
</dbReference>
<dbReference type="InterPro" id="IPR013103">
    <property type="entry name" value="RVT_2"/>
</dbReference>
<accession>A0ABQ4Y9V0</accession>
<keyword evidence="3" id="KW-1185">Reference proteome</keyword>
<protein>
    <submittedName>
        <fullName evidence="2">Mediator of RNA polymerase II transcription subunit 16 isoform X1</fullName>
    </submittedName>
</protein>
<comment type="caution">
    <text evidence="2">The sequence shown here is derived from an EMBL/GenBank/DDBJ whole genome shotgun (WGS) entry which is preliminary data.</text>
</comment>
<dbReference type="EMBL" id="BQNB010010210">
    <property type="protein sequence ID" value="GJS74165.1"/>
    <property type="molecule type" value="Genomic_DNA"/>
</dbReference>
<gene>
    <name evidence="2" type="ORF">Tco_0707006</name>
</gene>
<reference evidence="2" key="1">
    <citation type="journal article" date="2022" name="Int. J. Mol. Sci.">
        <title>Draft Genome of Tanacetum Coccineum: Genomic Comparison of Closely Related Tanacetum-Family Plants.</title>
        <authorList>
            <person name="Yamashiro T."/>
            <person name="Shiraishi A."/>
            <person name="Nakayama K."/>
            <person name="Satake H."/>
        </authorList>
    </citation>
    <scope>NUCLEOTIDE SEQUENCE</scope>
</reference>
<evidence type="ECO:0000313" key="2">
    <source>
        <dbReference type="EMBL" id="GJS74165.1"/>
    </source>
</evidence>
<feature type="domain" description="Reverse transcriptase Ty1/copia-type" evidence="1">
    <location>
        <begin position="2"/>
        <end position="43"/>
    </location>
</feature>
<evidence type="ECO:0000313" key="3">
    <source>
        <dbReference type="Proteomes" id="UP001151760"/>
    </source>
</evidence>
<sequence length="161" mass="18522">MEQLDVKTAFLHGDLEEEIYMSQPEGFVVQGKEDYVCKIRKSLMVENSRRDSGTRDLDTSFVEASGKKIWRRLRKVYRSVSTRFDIKDWEHSKIWVKVLFLILMDLCKRTSGLAHPLPVSQVGSSNIQVRLHYIDGNYTVLPEVVEAALGPHMQVVTVAFH</sequence>
<dbReference type="Proteomes" id="UP001151760">
    <property type="component" value="Unassembled WGS sequence"/>
</dbReference>
<reference evidence="2" key="2">
    <citation type="submission" date="2022-01" db="EMBL/GenBank/DDBJ databases">
        <authorList>
            <person name="Yamashiro T."/>
            <person name="Shiraishi A."/>
            <person name="Satake H."/>
            <person name="Nakayama K."/>
        </authorList>
    </citation>
    <scope>NUCLEOTIDE SEQUENCE</scope>
</reference>
<evidence type="ECO:0000259" key="1">
    <source>
        <dbReference type="Pfam" id="PF07727"/>
    </source>
</evidence>
<dbReference type="PANTHER" id="PTHR35130">
    <property type="entry name" value="MEDIATOR OF RNA POLYMERASE II TRANSCRIPTION SUBUNIT 16"/>
    <property type="match status" value="1"/>
</dbReference>
<proteinExistence type="predicted"/>
<organism evidence="2 3">
    <name type="scientific">Tanacetum coccineum</name>
    <dbReference type="NCBI Taxonomy" id="301880"/>
    <lineage>
        <taxon>Eukaryota</taxon>
        <taxon>Viridiplantae</taxon>
        <taxon>Streptophyta</taxon>
        <taxon>Embryophyta</taxon>
        <taxon>Tracheophyta</taxon>
        <taxon>Spermatophyta</taxon>
        <taxon>Magnoliopsida</taxon>
        <taxon>eudicotyledons</taxon>
        <taxon>Gunneridae</taxon>
        <taxon>Pentapetalae</taxon>
        <taxon>asterids</taxon>
        <taxon>campanulids</taxon>
        <taxon>Asterales</taxon>
        <taxon>Asteraceae</taxon>
        <taxon>Asteroideae</taxon>
        <taxon>Anthemideae</taxon>
        <taxon>Anthemidinae</taxon>
        <taxon>Tanacetum</taxon>
    </lineage>
</organism>
<dbReference type="Pfam" id="PF07727">
    <property type="entry name" value="RVT_2"/>
    <property type="match status" value="1"/>
</dbReference>